<sequence>MSGTITLPGRLEADRALLSTSTDDTVYTAHAARIGLIIEVNGDPVAAARASRPPRTCEPHVVAAAERVFEGIWHSAPRRARAMERGT</sequence>
<proteinExistence type="predicted"/>
<name>A0A931IFI9_9NOCA</name>
<protein>
    <submittedName>
        <fullName evidence="1">Uncharacterized protein</fullName>
    </submittedName>
</protein>
<comment type="caution">
    <text evidence="1">The sequence shown here is derived from an EMBL/GenBank/DDBJ whole genome shotgun (WGS) entry which is preliminary data.</text>
</comment>
<reference evidence="1" key="1">
    <citation type="submission" date="2020-11" db="EMBL/GenBank/DDBJ databases">
        <title>Nocardia NEAU-351.nov., a novel actinomycete isolated from the cow dung.</title>
        <authorList>
            <person name="Zhang X."/>
        </authorList>
    </citation>
    <scope>NUCLEOTIDE SEQUENCE</scope>
    <source>
        <strain evidence="1">NEAU-351</strain>
    </source>
</reference>
<organism evidence="1 2">
    <name type="scientific">Nocardia bovistercoris</name>
    <dbReference type="NCBI Taxonomy" id="2785916"/>
    <lineage>
        <taxon>Bacteria</taxon>
        <taxon>Bacillati</taxon>
        <taxon>Actinomycetota</taxon>
        <taxon>Actinomycetes</taxon>
        <taxon>Mycobacteriales</taxon>
        <taxon>Nocardiaceae</taxon>
        <taxon>Nocardia</taxon>
    </lineage>
</organism>
<keyword evidence="2" id="KW-1185">Reference proteome</keyword>
<dbReference type="EMBL" id="JADMLG010000008">
    <property type="protein sequence ID" value="MBH0778758.1"/>
    <property type="molecule type" value="Genomic_DNA"/>
</dbReference>
<dbReference type="Proteomes" id="UP000655751">
    <property type="component" value="Unassembled WGS sequence"/>
</dbReference>
<dbReference type="RefSeq" id="WP_196151056.1">
    <property type="nucleotide sequence ID" value="NZ_JADMLG010000008.1"/>
</dbReference>
<evidence type="ECO:0000313" key="1">
    <source>
        <dbReference type="EMBL" id="MBH0778758.1"/>
    </source>
</evidence>
<evidence type="ECO:0000313" key="2">
    <source>
        <dbReference type="Proteomes" id="UP000655751"/>
    </source>
</evidence>
<accession>A0A931IFI9</accession>
<dbReference type="AlphaFoldDB" id="A0A931IFI9"/>
<gene>
    <name evidence="1" type="ORF">IT779_20970</name>
</gene>